<dbReference type="SUPFAM" id="SSF50978">
    <property type="entry name" value="WD40 repeat-like"/>
    <property type="match status" value="1"/>
</dbReference>
<evidence type="ECO:0000259" key="4">
    <source>
        <dbReference type="PROSITE" id="PS50897"/>
    </source>
</evidence>
<dbReference type="InterPro" id="IPR051350">
    <property type="entry name" value="WD_repeat-ST_regulator"/>
</dbReference>
<dbReference type="CDD" id="cd00200">
    <property type="entry name" value="WD40"/>
    <property type="match status" value="1"/>
</dbReference>
<dbReference type="Proteomes" id="UP001497512">
    <property type="component" value="Chromosome 19"/>
</dbReference>
<dbReference type="Pfam" id="PF23627">
    <property type="entry name" value="LisH_WDR26"/>
    <property type="match status" value="1"/>
</dbReference>
<protein>
    <recommendedName>
        <fullName evidence="4">CTLH domain-containing protein</fullName>
    </recommendedName>
</protein>
<evidence type="ECO:0000313" key="5">
    <source>
        <dbReference type="EMBL" id="CAK9213401.1"/>
    </source>
</evidence>
<gene>
    <name evidence="5" type="ORF">CSSPTR1EN2_LOCUS11718</name>
</gene>
<keyword evidence="2" id="KW-0677">Repeat</keyword>
<evidence type="ECO:0000313" key="6">
    <source>
        <dbReference type="Proteomes" id="UP001497512"/>
    </source>
</evidence>
<dbReference type="SMART" id="SM00320">
    <property type="entry name" value="WD40"/>
    <property type="match status" value="7"/>
</dbReference>
<dbReference type="Gene3D" id="2.130.10.10">
    <property type="entry name" value="YVTN repeat-like/Quinoprotein amine dehydrogenase"/>
    <property type="match status" value="1"/>
</dbReference>
<dbReference type="Pfam" id="PF00400">
    <property type="entry name" value="WD40"/>
    <property type="match status" value="5"/>
</dbReference>
<dbReference type="PROSITE" id="PS00678">
    <property type="entry name" value="WD_REPEATS_1"/>
    <property type="match status" value="1"/>
</dbReference>
<evidence type="ECO:0000256" key="3">
    <source>
        <dbReference type="PROSITE-ProRule" id="PRU00221"/>
    </source>
</evidence>
<dbReference type="InterPro" id="IPR015943">
    <property type="entry name" value="WD40/YVTN_repeat-like_dom_sf"/>
</dbReference>
<feature type="repeat" description="WD" evidence="3">
    <location>
        <begin position="350"/>
        <end position="384"/>
    </location>
</feature>
<organism evidence="5 6">
    <name type="scientific">Sphagnum troendelagicum</name>
    <dbReference type="NCBI Taxonomy" id="128251"/>
    <lineage>
        <taxon>Eukaryota</taxon>
        <taxon>Viridiplantae</taxon>
        <taxon>Streptophyta</taxon>
        <taxon>Embryophyta</taxon>
        <taxon>Bryophyta</taxon>
        <taxon>Sphagnophytina</taxon>
        <taxon>Sphagnopsida</taxon>
        <taxon>Sphagnales</taxon>
        <taxon>Sphagnaceae</taxon>
        <taxon>Sphagnum</taxon>
    </lineage>
</organism>
<proteinExistence type="predicted"/>
<feature type="repeat" description="WD" evidence="3">
    <location>
        <begin position="263"/>
        <end position="296"/>
    </location>
</feature>
<evidence type="ECO:0000256" key="2">
    <source>
        <dbReference type="ARBA" id="ARBA00022737"/>
    </source>
</evidence>
<dbReference type="PROSITE" id="PS50294">
    <property type="entry name" value="WD_REPEATS_REGION"/>
    <property type="match status" value="4"/>
</dbReference>
<dbReference type="PROSITE" id="PS50897">
    <property type="entry name" value="CTLH"/>
    <property type="match status" value="1"/>
</dbReference>
<dbReference type="InterPro" id="IPR001680">
    <property type="entry name" value="WD40_rpt"/>
</dbReference>
<dbReference type="PROSITE" id="PS50896">
    <property type="entry name" value="LISH"/>
    <property type="match status" value="1"/>
</dbReference>
<feature type="repeat" description="WD" evidence="3">
    <location>
        <begin position="493"/>
        <end position="519"/>
    </location>
</feature>
<dbReference type="PANTHER" id="PTHR22838">
    <property type="entry name" value="WD REPEAT PROTEIN 26-RELATED"/>
    <property type="match status" value="1"/>
</dbReference>
<dbReference type="InterPro" id="IPR020472">
    <property type="entry name" value="WD40_PAC1"/>
</dbReference>
<reference evidence="5" key="1">
    <citation type="submission" date="2024-02" db="EMBL/GenBank/DDBJ databases">
        <authorList>
            <consortium name="ELIXIR-Norway"/>
            <consortium name="Elixir Norway"/>
        </authorList>
    </citation>
    <scope>NUCLEOTIDE SEQUENCE</scope>
</reference>
<keyword evidence="1 3" id="KW-0853">WD repeat</keyword>
<dbReference type="InterPro" id="IPR006594">
    <property type="entry name" value="LisH"/>
</dbReference>
<name>A0ABP0U5X0_9BRYO</name>
<dbReference type="PRINTS" id="PR00320">
    <property type="entry name" value="GPROTEINBRPT"/>
</dbReference>
<feature type="repeat" description="WD" evidence="3">
    <location>
        <begin position="520"/>
        <end position="562"/>
    </location>
</feature>
<dbReference type="EMBL" id="OZ019911">
    <property type="protein sequence ID" value="CAK9213401.1"/>
    <property type="molecule type" value="Genomic_DNA"/>
</dbReference>
<feature type="repeat" description="WD" evidence="3">
    <location>
        <begin position="308"/>
        <end position="349"/>
    </location>
</feature>
<accession>A0ABP0U5X0</accession>
<sequence length="590" mass="65835">MGGDNGVGPPPLKRLKLSIPTPKAVPGSSLLAILAPSMAKEIPVDDAITIGSRGQIRKLEFVRIITQALSSLGYKQAAMALEEESGVPLQLPLVSDFRHEILAGLWDESITTLHKISQLEDETVKLASFLILQQKFLEFLDCGDTSSALKTLRTEISPLGINTHRVHELATFVMCPSREALSERADWKGGSPDSHICLLKELQSLLPPALMIPENRLEYLVEQALEVQRKSCLFHNSADHSLSLYSDHHCSRDQIPTHTLQVLEAHDNEVWFLQFSHNGRYLASASKDLTAILWEVVDDGLVKLKHTLTGHQKPVSFVAWSPDDSMLLTCGNEESVKLWDTSTGECKHTFSKPNSCFTSCAWFPDGNRFVSGGGDKSIYMWNLEGQELESWKGARMPRINDLAITLDGSHMVSICADKDIRIYNLEEKSERVIEEEKPITSLSVSKDGRYLLVNLVSQEIHLWDIAASSKLLFKYRGHRQGRYVIRSCFGGSDHAFIVSGSEDSQVYIWHRQNGELLEVLPGHSGTVNSVSWNPVNPHMFASASDDHTIRIWGLTVKSDQRNPNVGIANGVDHLENGETRELLENLKPFY</sequence>
<dbReference type="InterPro" id="IPR019775">
    <property type="entry name" value="WD40_repeat_CS"/>
</dbReference>
<dbReference type="PANTHER" id="PTHR22838:SF0">
    <property type="entry name" value="WD REPEAT-CONTAINING PROTEIN 26"/>
    <property type="match status" value="1"/>
</dbReference>
<feature type="domain" description="CTLH" evidence="4">
    <location>
        <begin position="97"/>
        <end position="147"/>
    </location>
</feature>
<dbReference type="PROSITE" id="PS50082">
    <property type="entry name" value="WD_REPEATS_2"/>
    <property type="match status" value="5"/>
</dbReference>
<dbReference type="InterPro" id="IPR036322">
    <property type="entry name" value="WD40_repeat_dom_sf"/>
</dbReference>
<evidence type="ECO:0000256" key="1">
    <source>
        <dbReference type="ARBA" id="ARBA00022574"/>
    </source>
</evidence>
<dbReference type="InterPro" id="IPR006595">
    <property type="entry name" value="CTLH_C"/>
</dbReference>
<keyword evidence="6" id="KW-1185">Reference proteome</keyword>
<dbReference type="SMART" id="SM00668">
    <property type="entry name" value="CTLH"/>
    <property type="match status" value="1"/>
</dbReference>